<dbReference type="AlphaFoldDB" id="A0AAJ6YRY4"/>
<keyword evidence="12" id="KW-0378">Hydrolase</keyword>
<evidence type="ECO:0000256" key="14">
    <source>
        <dbReference type="ARBA" id="ARBA00023128"/>
    </source>
</evidence>
<evidence type="ECO:0000256" key="18">
    <source>
        <dbReference type="ARBA" id="ARBA00042398"/>
    </source>
</evidence>
<evidence type="ECO:0000256" key="11">
    <source>
        <dbReference type="ARBA" id="ARBA00022763"/>
    </source>
</evidence>
<evidence type="ECO:0000313" key="27">
    <source>
        <dbReference type="RefSeq" id="XP_011503164.1"/>
    </source>
</evidence>
<dbReference type="KEGG" id="csol:105366419"/>
<dbReference type="PANTHER" id="PTHR16222">
    <property type="entry name" value="ADP-RIBOSYLGLYCOHYDROLASE"/>
    <property type="match status" value="1"/>
</dbReference>
<dbReference type="GO" id="GO:0004649">
    <property type="term" value="F:poly(ADP-ribose) glycohydrolase activity"/>
    <property type="evidence" value="ECO:0007669"/>
    <property type="project" value="UniProtKB-EC"/>
</dbReference>
<dbReference type="GeneID" id="105366419"/>
<feature type="binding site" evidence="25">
    <location>
        <position position="306"/>
    </location>
    <ligand>
        <name>Mg(2+)</name>
        <dbReference type="ChEBI" id="CHEBI:18420"/>
        <label>1</label>
    </ligand>
</feature>
<dbReference type="PANTHER" id="PTHR16222:SF24">
    <property type="entry name" value="ADP-RIBOSYLHYDROLASE ARH3"/>
    <property type="match status" value="1"/>
</dbReference>
<sequence>MTKIDISLFGKKFRGSMLGVLTGDCLGSPYENEDLSSGSKLVLQNSFDKLEGPIFKAPVIQYTDDSAMSKSLAESLIEKKDLDLVDLVKRFVKNYYQEPYRGYGSGVIKVFEKLRRSKFSDILLPAKEQFNGQGSFGNGAAMRTTPIALFCYNNYNNLIDMTKKQSLITHTHKIGIDGAILQAIAIQQSLHIHPEDKFDVINYVDELVHKMNFIEVDEEGLDLEEVQPYKNQLNIVKTLLLEEGDKEPISEKVIEQLGNDISGLRSVPTAIFCFLRAQRPIEGIKTENPFRRAIQYAISLGGDTDTIGSMTGAIAGAFYGDNNIPPNILHHCEASRSFCQMADNLFQIANEVEWNSS</sequence>
<evidence type="ECO:0000313" key="26">
    <source>
        <dbReference type="Proteomes" id="UP000695007"/>
    </source>
</evidence>
<keyword evidence="10 25" id="KW-0479">Metal-binding</keyword>
<dbReference type="RefSeq" id="XP_011503164.1">
    <property type="nucleotide sequence ID" value="XM_011504862.1"/>
</dbReference>
<evidence type="ECO:0000256" key="8">
    <source>
        <dbReference type="ARBA" id="ARBA00022454"/>
    </source>
</evidence>
<dbReference type="GO" id="GO:0006281">
    <property type="term" value="P:DNA repair"/>
    <property type="evidence" value="ECO:0007669"/>
    <property type="project" value="UniProtKB-KW"/>
</dbReference>
<comment type="similarity">
    <text evidence="5">Belongs to the ADP-ribosylglycohydrolase family.</text>
</comment>
<dbReference type="Gene3D" id="1.10.4080.10">
    <property type="entry name" value="ADP-ribosylation/Crystallin J1"/>
    <property type="match status" value="1"/>
</dbReference>
<keyword evidence="8" id="KW-0158">Chromosome</keyword>
<comment type="subunit">
    <text evidence="6">Monomer.</text>
</comment>
<dbReference type="GO" id="GO:0005634">
    <property type="term" value="C:nucleus"/>
    <property type="evidence" value="ECO:0007669"/>
    <property type="project" value="UniProtKB-SubCell"/>
</dbReference>
<dbReference type="GO" id="GO:0005694">
    <property type="term" value="C:chromosome"/>
    <property type="evidence" value="ECO:0007669"/>
    <property type="project" value="UniProtKB-SubCell"/>
</dbReference>
<accession>A0AAJ6YRY4</accession>
<name>A0AAJ6YRY4_9HYME</name>
<evidence type="ECO:0000256" key="3">
    <source>
        <dbReference type="ARBA" id="ARBA00004305"/>
    </source>
</evidence>
<evidence type="ECO:0000256" key="1">
    <source>
        <dbReference type="ARBA" id="ARBA00004123"/>
    </source>
</evidence>
<evidence type="ECO:0000256" key="23">
    <source>
        <dbReference type="ARBA" id="ARBA00043193"/>
    </source>
</evidence>
<evidence type="ECO:0000256" key="16">
    <source>
        <dbReference type="ARBA" id="ARBA00023242"/>
    </source>
</evidence>
<evidence type="ECO:0000256" key="24">
    <source>
        <dbReference type="ARBA" id="ARBA00049015"/>
    </source>
</evidence>
<evidence type="ECO:0000256" key="10">
    <source>
        <dbReference type="ARBA" id="ARBA00022723"/>
    </source>
</evidence>
<dbReference type="InterPro" id="IPR050792">
    <property type="entry name" value="ADP-ribosylglycohydrolase"/>
</dbReference>
<dbReference type="FunFam" id="1.10.4080.10:FF:000001">
    <property type="entry name" value="ADP-ribose glycohydrolase ARH3"/>
    <property type="match status" value="1"/>
</dbReference>
<dbReference type="EC" id="3.2.1.143" evidence="7"/>
<proteinExistence type="inferred from homology"/>
<evidence type="ECO:0000256" key="7">
    <source>
        <dbReference type="ARBA" id="ARBA00012255"/>
    </source>
</evidence>
<keyword evidence="14" id="KW-0496">Mitochondrion</keyword>
<dbReference type="GO" id="GO:0046872">
    <property type="term" value="F:metal ion binding"/>
    <property type="evidence" value="ECO:0007669"/>
    <property type="project" value="UniProtKB-KW"/>
</dbReference>
<keyword evidence="15" id="KW-0234">DNA repair</keyword>
<evidence type="ECO:0000256" key="5">
    <source>
        <dbReference type="ARBA" id="ARBA00010702"/>
    </source>
</evidence>
<dbReference type="InterPro" id="IPR005502">
    <property type="entry name" value="Ribosyl_crysJ1"/>
</dbReference>
<evidence type="ECO:0000256" key="19">
    <source>
        <dbReference type="ARBA" id="ARBA00042471"/>
    </source>
</evidence>
<evidence type="ECO:0000256" key="13">
    <source>
        <dbReference type="ARBA" id="ARBA00022842"/>
    </source>
</evidence>
<organism evidence="26 27">
    <name type="scientific">Ceratosolen solmsi marchali</name>
    <dbReference type="NCBI Taxonomy" id="326594"/>
    <lineage>
        <taxon>Eukaryota</taxon>
        <taxon>Metazoa</taxon>
        <taxon>Ecdysozoa</taxon>
        <taxon>Arthropoda</taxon>
        <taxon>Hexapoda</taxon>
        <taxon>Insecta</taxon>
        <taxon>Pterygota</taxon>
        <taxon>Neoptera</taxon>
        <taxon>Endopterygota</taxon>
        <taxon>Hymenoptera</taxon>
        <taxon>Apocrita</taxon>
        <taxon>Proctotrupomorpha</taxon>
        <taxon>Chalcidoidea</taxon>
        <taxon>Agaonidae</taxon>
        <taxon>Agaoninae</taxon>
        <taxon>Ceratosolen</taxon>
    </lineage>
</organism>
<evidence type="ECO:0000256" key="21">
    <source>
        <dbReference type="ARBA" id="ARBA00042850"/>
    </source>
</evidence>
<keyword evidence="16" id="KW-0539">Nucleus</keyword>
<dbReference type="SUPFAM" id="SSF101478">
    <property type="entry name" value="ADP-ribosylglycohydrolase"/>
    <property type="match status" value="1"/>
</dbReference>
<comment type="cofactor">
    <cofactor evidence="25">
        <name>Mg(2+)</name>
        <dbReference type="ChEBI" id="CHEBI:18420"/>
    </cofactor>
    <text evidence="25">Binds 2 magnesium ions per subunit.</text>
</comment>
<keyword evidence="9" id="KW-0963">Cytoplasm</keyword>
<comment type="subcellular location">
    <subcellularLocation>
        <location evidence="2">Chromosome</location>
    </subcellularLocation>
    <subcellularLocation>
        <location evidence="4">Cytoplasm</location>
    </subcellularLocation>
    <subcellularLocation>
        <location evidence="3">Mitochondrion matrix</location>
    </subcellularLocation>
    <subcellularLocation>
        <location evidence="1">Nucleus</location>
    </subcellularLocation>
</comment>
<protein>
    <recommendedName>
        <fullName evidence="17">ADP-ribosylhydrolase ARH3</fullName>
        <ecNumber evidence="7">3.2.1.143</ecNumber>
    </recommendedName>
    <alternativeName>
        <fullName evidence="18">ADP-ribose glycohydrolase ARH3</fullName>
    </alternativeName>
    <alternativeName>
        <fullName evidence="19">ADP-ribosylhydrolase 3</fullName>
    </alternativeName>
    <alternativeName>
        <fullName evidence="22">O-acetyl-ADP-ribose deacetylase ARH3</fullName>
    </alternativeName>
    <alternativeName>
        <fullName evidence="23">Poly(ADP-ribose) glycohydrolase ARH3</fullName>
    </alternativeName>
    <alternativeName>
        <fullName evidence="21">[Protein ADP-ribosylarginine] hydrolase-like protein 2</fullName>
    </alternativeName>
    <alternativeName>
        <fullName evidence="20">[Protein ADP-ribosylserine] hydrolase</fullName>
    </alternativeName>
</protein>
<evidence type="ECO:0000256" key="4">
    <source>
        <dbReference type="ARBA" id="ARBA00004496"/>
    </source>
</evidence>
<evidence type="ECO:0000256" key="2">
    <source>
        <dbReference type="ARBA" id="ARBA00004286"/>
    </source>
</evidence>
<evidence type="ECO:0000256" key="6">
    <source>
        <dbReference type="ARBA" id="ARBA00011245"/>
    </source>
</evidence>
<evidence type="ECO:0000256" key="22">
    <source>
        <dbReference type="ARBA" id="ARBA00043187"/>
    </source>
</evidence>
<keyword evidence="26" id="KW-1185">Reference proteome</keyword>
<reference evidence="27" key="1">
    <citation type="submission" date="2025-08" db="UniProtKB">
        <authorList>
            <consortium name="RefSeq"/>
        </authorList>
    </citation>
    <scope>IDENTIFICATION</scope>
</reference>
<gene>
    <name evidence="27" type="primary">LOC105366419</name>
</gene>
<dbReference type="GO" id="GO:0140290">
    <property type="term" value="P:peptidyl-serine ADP-deribosylation"/>
    <property type="evidence" value="ECO:0007669"/>
    <property type="project" value="UniProtKB-ARBA"/>
</dbReference>
<evidence type="ECO:0000256" key="17">
    <source>
        <dbReference type="ARBA" id="ARBA00041057"/>
    </source>
</evidence>
<dbReference type="Pfam" id="PF03747">
    <property type="entry name" value="ADP_ribosyl_GH"/>
    <property type="match status" value="1"/>
</dbReference>
<keyword evidence="11" id="KW-0227">DNA damage</keyword>
<feature type="binding site" evidence="25">
    <location>
        <position position="305"/>
    </location>
    <ligand>
        <name>Mg(2+)</name>
        <dbReference type="ChEBI" id="CHEBI:18420"/>
        <label>2</label>
    </ligand>
</feature>
<evidence type="ECO:0000256" key="9">
    <source>
        <dbReference type="ARBA" id="ARBA00022490"/>
    </source>
</evidence>
<dbReference type="InterPro" id="IPR036705">
    <property type="entry name" value="Ribosyl_crysJ1_sf"/>
</dbReference>
<feature type="binding site" evidence="25">
    <location>
        <position position="63"/>
    </location>
    <ligand>
        <name>Mg(2+)</name>
        <dbReference type="ChEBI" id="CHEBI:18420"/>
        <label>1</label>
    </ligand>
</feature>
<evidence type="ECO:0000256" key="20">
    <source>
        <dbReference type="ARBA" id="ARBA00042722"/>
    </source>
</evidence>
<dbReference type="Proteomes" id="UP000695007">
    <property type="component" value="Unplaced"/>
</dbReference>
<evidence type="ECO:0000256" key="15">
    <source>
        <dbReference type="ARBA" id="ARBA00023204"/>
    </source>
</evidence>
<evidence type="ECO:0000256" key="12">
    <source>
        <dbReference type="ARBA" id="ARBA00022801"/>
    </source>
</evidence>
<feature type="binding site" evidence="25">
    <location>
        <position position="303"/>
    </location>
    <ligand>
        <name>Mg(2+)</name>
        <dbReference type="ChEBI" id="CHEBI:18420"/>
        <label>1</label>
    </ligand>
</feature>
<feature type="binding site" evidence="25">
    <location>
        <position position="65"/>
    </location>
    <ligand>
        <name>Mg(2+)</name>
        <dbReference type="ChEBI" id="CHEBI:18420"/>
        <label>1</label>
    </ligand>
</feature>
<keyword evidence="13 25" id="KW-0460">Magnesium</keyword>
<comment type="catalytic activity">
    <reaction evidence="24">
        <text>alpha-NAD(+) + H2O = ADP-D-ribose + nicotinamide + H(+)</text>
        <dbReference type="Rhea" id="RHEA:68792"/>
        <dbReference type="ChEBI" id="CHEBI:15377"/>
        <dbReference type="ChEBI" id="CHEBI:15378"/>
        <dbReference type="ChEBI" id="CHEBI:17154"/>
        <dbReference type="ChEBI" id="CHEBI:57967"/>
        <dbReference type="ChEBI" id="CHEBI:77017"/>
    </reaction>
</comment>
<evidence type="ECO:0000256" key="25">
    <source>
        <dbReference type="PIRSR" id="PIRSR605502-1"/>
    </source>
</evidence>
<feature type="binding site" evidence="25">
    <location>
        <position position="64"/>
    </location>
    <ligand>
        <name>Mg(2+)</name>
        <dbReference type="ChEBI" id="CHEBI:18420"/>
        <label>1</label>
    </ligand>
</feature>
<dbReference type="GO" id="GO:0005759">
    <property type="term" value="C:mitochondrial matrix"/>
    <property type="evidence" value="ECO:0007669"/>
    <property type="project" value="UniProtKB-SubCell"/>
</dbReference>